<reference evidence="1" key="1">
    <citation type="submission" date="2023-04" db="EMBL/GenBank/DDBJ databases">
        <authorList>
            <person name="Vijverberg K."/>
            <person name="Xiong W."/>
            <person name="Schranz E."/>
        </authorList>
    </citation>
    <scope>NUCLEOTIDE SEQUENCE</scope>
</reference>
<gene>
    <name evidence="1" type="ORF">LSALG_LOCUS21557</name>
</gene>
<evidence type="ECO:0000313" key="1">
    <source>
        <dbReference type="EMBL" id="CAI9281887.1"/>
    </source>
</evidence>
<dbReference type="EMBL" id="OX465080">
    <property type="protein sequence ID" value="CAI9281887.1"/>
    <property type="molecule type" value="Genomic_DNA"/>
</dbReference>
<protein>
    <submittedName>
        <fullName evidence="1">Uncharacterized protein</fullName>
    </submittedName>
</protein>
<proteinExistence type="predicted"/>
<organism evidence="1 2">
    <name type="scientific">Lactuca saligna</name>
    <name type="common">Willowleaf lettuce</name>
    <dbReference type="NCBI Taxonomy" id="75948"/>
    <lineage>
        <taxon>Eukaryota</taxon>
        <taxon>Viridiplantae</taxon>
        <taxon>Streptophyta</taxon>
        <taxon>Embryophyta</taxon>
        <taxon>Tracheophyta</taxon>
        <taxon>Spermatophyta</taxon>
        <taxon>Magnoliopsida</taxon>
        <taxon>eudicotyledons</taxon>
        <taxon>Gunneridae</taxon>
        <taxon>Pentapetalae</taxon>
        <taxon>asterids</taxon>
        <taxon>campanulids</taxon>
        <taxon>Asterales</taxon>
        <taxon>Asteraceae</taxon>
        <taxon>Cichorioideae</taxon>
        <taxon>Cichorieae</taxon>
        <taxon>Lactucinae</taxon>
        <taxon>Lactuca</taxon>
    </lineage>
</organism>
<keyword evidence="2" id="KW-1185">Reference proteome</keyword>
<sequence>MPPLVSSQPSTTVPVSIPIFTESTISHRTSATPISSVNVYDTVSHTLGFLNHVTQPISPIRTNDSKMLFGDDEDDDLDGFTYSPFQIQIDSGDEAVSDSTDICKATTEKVDKIISYTLEFMEDYKTTYNSNTVAVNKAIQNIGLLFQTENLNFVELCKALKSDHEAFQSSITDKITKL</sequence>
<name>A0AA35YXZ1_LACSI</name>
<accession>A0AA35YXZ1</accession>
<evidence type="ECO:0000313" key="2">
    <source>
        <dbReference type="Proteomes" id="UP001177003"/>
    </source>
</evidence>
<dbReference type="AlphaFoldDB" id="A0AA35YXZ1"/>
<dbReference type="Proteomes" id="UP001177003">
    <property type="component" value="Chromosome 4"/>
</dbReference>